<dbReference type="PATRIC" id="fig|1173027.3.peg.6776"/>
<dbReference type="PANTHER" id="PTHR44943">
    <property type="entry name" value="CELLULOSE SYNTHASE OPERON PROTEIN C"/>
    <property type="match status" value="1"/>
</dbReference>
<dbReference type="PROSITE" id="PS50005">
    <property type="entry name" value="TPR"/>
    <property type="match status" value="1"/>
</dbReference>
<dbReference type="InterPro" id="IPR019734">
    <property type="entry name" value="TPR_rpt"/>
</dbReference>
<dbReference type="Gene3D" id="1.25.40.10">
    <property type="entry name" value="Tetratricopeptide repeat domain"/>
    <property type="match status" value="2"/>
</dbReference>
<dbReference type="STRING" id="1173027.Mic7113_6123"/>
<organism evidence="6 7">
    <name type="scientific">Allocoleopsis franciscana PCC 7113</name>
    <dbReference type="NCBI Taxonomy" id="1173027"/>
    <lineage>
        <taxon>Bacteria</taxon>
        <taxon>Bacillati</taxon>
        <taxon>Cyanobacteriota</taxon>
        <taxon>Cyanophyceae</taxon>
        <taxon>Coleofasciculales</taxon>
        <taxon>Coleofasciculaceae</taxon>
        <taxon>Allocoleopsis</taxon>
        <taxon>Allocoleopsis franciscana</taxon>
    </lineage>
</organism>
<dbReference type="InterPro" id="IPR051685">
    <property type="entry name" value="Ycf3/AcsC/BcsC/TPR_MFPF"/>
</dbReference>
<gene>
    <name evidence="6" type="ORF">Mic7113_6123</name>
</gene>
<evidence type="ECO:0000313" key="7">
    <source>
        <dbReference type="Proteomes" id="UP000010471"/>
    </source>
</evidence>
<dbReference type="SMART" id="SM00028">
    <property type="entry name" value="TPR"/>
    <property type="match status" value="3"/>
</dbReference>
<dbReference type="SUPFAM" id="SSF48452">
    <property type="entry name" value="TPR-like"/>
    <property type="match status" value="1"/>
</dbReference>
<keyword evidence="2 3" id="KW-0802">TPR repeat</keyword>
<name>K9WQ94_9CYAN</name>
<feature type="region of interest" description="Disordered" evidence="4">
    <location>
        <begin position="286"/>
        <end position="344"/>
    </location>
</feature>
<keyword evidence="7" id="KW-1185">Reference proteome</keyword>
<evidence type="ECO:0000256" key="5">
    <source>
        <dbReference type="SAM" id="Phobius"/>
    </source>
</evidence>
<dbReference type="Pfam" id="PF13181">
    <property type="entry name" value="TPR_8"/>
    <property type="match status" value="1"/>
</dbReference>
<evidence type="ECO:0000256" key="1">
    <source>
        <dbReference type="ARBA" id="ARBA00022737"/>
    </source>
</evidence>
<evidence type="ECO:0000256" key="4">
    <source>
        <dbReference type="SAM" id="MobiDB-lite"/>
    </source>
</evidence>
<dbReference type="OrthoDB" id="581415at2"/>
<dbReference type="Proteomes" id="UP000010471">
    <property type="component" value="Chromosome"/>
</dbReference>
<keyword evidence="5" id="KW-0812">Transmembrane</keyword>
<protein>
    <submittedName>
        <fullName evidence="6">Uncharacterized protein</fullName>
    </submittedName>
</protein>
<keyword evidence="5" id="KW-1133">Transmembrane helix</keyword>
<keyword evidence="5" id="KW-0472">Membrane</keyword>
<proteinExistence type="predicted"/>
<keyword evidence="1" id="KW-0677">Repeat</keyword>
<dbReference type="PANTHER" id="PTHR44943:SF8">
    <property type="entry name" value="TPR REPEAT-CONTAINING PROTEIN MJ0263"/>
    <property type="match status" value="1"/>
</dbReference>
<dbReference type="eggNOG" id="COG0457">
    <property type="taxonomic scope" value="Bacteria"/>
</dbReference>
<dbReference type="KEGG" id="mic:Mic7113_6123"/>
<evidence type="ECO:0000313" key="6">
    <source>
        <dbReference type="EMBL" id="AFZ21717.1"/>
    </source>
</evidence>
<feature type="repeat" description="TPR" evidence="3">
    <location>
        <begin position="215"/>
        <end position="248"/>
    </location>
</feature>
<feature type="transmembrane region" description="Helical" evidence="5">
    <location>
        <begin position="35"/>
        <end position="56"/>
    </location>
</feature>
<feature type="compositionally biased region" description="Low complexity" evidence="4">
    <location>
        <begin position="320"/>
        <end position="337"/>
    </location>
</feature>
<accession>K9WQ94</accession>
<dbReference type="AlphaFoldDB" id="K9WQ94"/>
<evidence type="ECO:0000256" key="2">
    <source>
        <dbReference type="ARBA" id="ARBA00022803"/>
    </source>
</evidence>
<dbReference type="Pfam" id="PF14559">
    <property type="entry name" value="TPR_19"/>
    <property type="match status" value="1"/>
</dbReference>
<dbReference type="InterPro" id="IPR011990">
    <property type="entry name" value="TPR-like_helical_dom_sf"/>
</dbReference>
<reference evidence="6 7" key="1">
    <citation type="submission" date="2012-06" db="EMBL/GenBank/DDBJ databases">
        <title>Finished chromosome of genome of Microcoleus sp. PCC 7113.</title>
        <authorList>
            <consortium name="US DOE Joint Genome Institute"/>
            <person name="Gugger M."/>
            <person name="Coursin T."/>
            <person name="Rippka R."/>
            <person name="Tandeau De Marsac N."/>
            <person name="Huntemann M."/>
            <person name="Wei C.-L."/>
            <person name="Han J."/>
            <person name="Detter J.C."/>
            <person name="Han C."/>
            <person name="Tapia R."/>
            <person name="Chen A."/>
            <person name="Kyrpides N."/>
            <person name="Mavromatis K."/>
            <person name="Markowitz V."/>
            <person name="Szeto E."/>
            <person name="Ivanova N."/>
            <person name="Pagani I."/>
            <person name="Pati A."/>
            <person name="Goodwin L."/>
            <person name="Nordberg H.P."/>
            <person name="Cantor M.N."/>
            <person name="Hua S.X."/>
            <person name="Woyke T."/>
            <person name="Kerfeld C.A."/>
        </authorList>
    </citation>
    <scope>NUCLEOTIDE SEQUENCE [LARGE SCALE GENOMIC DNA]</scope>
    <source>
        <strain evidence="6 7">PCC 7113</strain>
    </source>
</reference>
<dbReference type="HOGENOM" id="CLU_069342_0_0_3"/>
<dbReference type="EMBL" id="CP003630">
    <property type="protein sequence ID" value="AFZ21717.1"/>
    <property type="molecule type" value="Genomic_DNA"/>
</dbReference>
<evidence type="ECO:0000256" key="3">
    <source>
        <dbReference type="PROSITE-ProRule" id="PRU00339"/>
    </source>
</evidence>
<sequence length="344" mass="36493">MVHVLSTGKSLSGLKSFNNVIRVRGSVVSQKRSPWVNLVLVLAILAFVGFSMIPLLDIVLSDNSPSSEATTASTPILPAQKQAELEAQARGYELVVQREPQNPSALRGLLETRLKLGDIQGAIPPLEQMAKLNPDQTEYSVLLAQAKQQLGDKEGAAQTYRSILASKPGNLDALEGLVGLYVQQKRPEAAIGLLQDTLKTATPINDMKPGTVDVISVQLLLGLVYANEKRYTEAIAIYDEAIKTNKQDFRPPLAKALILKEQGKVAEAKPLFTTAASLAPPKYKDQVAQLAKEATEPKSASPGQESPNGKQSPASPPSASPNNQPASPGNAPAAPKATADSPGT</sequence>